<dbReference type="InterPro" id="IPR000073">
    <property type="entry name" value="AB_hydrolase_1"/>
</dbReference>
<gene>
    <name evidence="2" type="ORF">E1261_27390</name>
</gene>
<accession>A0A4R4PP35</accession>
<dbReference type="PANTHER" id="PTHR43194:SF2">
    <property type="entry name" value="PEROXISOMAL MEMBRANE PROTEIN LPX1"/>
    <property type="match status" value="1"/>
</dbReference>
<evidence type="ECO:0000313" key="3">
    <source>
        <dbReference type="Proteomes" id="UP000295075"/>
    </source>
</evidence>
<dbReference type="AlphaFoldDB" id="A0A4R4PP35"/>
<dbReference type="Gene3D" id="3.40.50.1820">
    <property type="entry name" value="alpha/beta hydrolase"/>
    <property type="match status" value="1"/>
</dbReference>
<dbReference type="InterPro" id="IPR050228">
    <property type="entry name" value="Carboxylesterase_BioH"/>
</dbReference>
<evidence type="ECO:0000313" key="2">
    <source>
        <dbReference type="EMBL" id="TDC23894.1"/>
    </source>
</evidence>
<reference evidence="2 3" key="1">
    <citation type="submission" date="2019-03" db="EMBL/GenBank/DDBJ databases">
        <title>Draft genome sequences of novel Actinobacteria.</title>
        <authorList>
            <person name="Sahin N."/>
            <person name="Ay H."/>
            <person name="Saygin H."/>
        </authorList>
    </citation>
    <scope>NUCLEOTIDE SEQUENCE [LARGE SCALE GENOMIC DNA]</scope>
    <source>
        <strain evidence="2 3">JCM 30547</strain>
    </source>
</reference>
<keyword evidence="2" id="KW-0378">Hydrolase</keyword>
<protein>
    <submittedName>
        <fullName evidence="2">Alpha/beta hydrolase</fullName>
    </submittedName>
</protein>
<feature type="domain" description="AB hydrolase-1" evidence="1">
    <location>
        <begin position="44"/>
        <end position="242"/>
    </location>
</feature>
<dbReference type="SUPFAM" id="SSF53474">
    <property type="entry name" value="alpha/beta-Hydrolases"/>
    <property type="match status" value="1"/>
</dbReference>
<dbReference type="EMBL" id="SMKA01000153">
    <property type="protein sequence ID" value="TDC23894.1"/>
    <property type="molecule type" value="Genomic_DNA"/>
</dbReference>
<organism evidence="2 3">
    <name type="scientific">Kribbella albertanoniae</name>
    <dbReference type="NCBI Taxonomy" id="1266829"/>
    <lineage>
        <taxon>Bacteria</taxon>
        <taxon>Bacillati</taxon>
        <taxon>Actinomycetota</taxon>
        <taxon>Actinomycetes</taxon>
        <taxon>Propionibacteriales</taxon>
        <taxon>Kribbellaceae</taxon>
        <taxon>Kribbella</taxon>
    </lineage>
</organism>
<dbReference type="PANTHER" id="PTHR43194">
    <property type="entry name" value="HYDROLASE ALPHA/BETA FOLD FAMILY"/>
    <property type="match status" value="1"/>
</dbReference>
<dbReference type="RefSeq" id="WP_132411436.1">
    <property type="nucleotide sequence ID" value="NZ_SMKA01000153.1"/>
</dbReference>
<dbReference type="Proteomes" id="UP000295075">
    <property type="component" value="Unassembled WGS sequence"/>
</dbReference>
<comment type="caution">
    <text evidence="2">The sequence shown here is derived from an EMBL/GenBank/DDBJ whole genome shotgun (WGS) entry which is preliminary data.</text>
</comment>
<dbReference type="OrthoDB" id="2987348at2"/>
<keyword evidence="3" id="KW-1185">Reference proteome</keyword>
<evidence type="ECO:0000259" key="1">
    <source>
        <dbReference type="Pfam" id="PF12697"/>
    </source>
</evidence>
<dbReference type="GO" id="GO:0016787">
    <property type="term" value="F:hydrolase activity"/>
    <property type="evidence" value="ECO:0007669"/>
    <property type="project" value="UniProtKB-KW"/>
</dbReference>
<name>A0A4R4PP35_9ACTN</name>
<proteinExistence type="predicted"/>
<sequence length="248" mass="27089">MTTWIVLPGMAETAQEFDRLRELLPEHDLRVIDPWQTPVNADPDVLRAAAGVPPIEAIGLIGHSIGGLAAMRWALTRPQEIARLVLVDSTLPSESGHRWFYPGTSAERVVRVVLGFYGRIGLPWLVGQLVRRSMVRVGSVTKRDPLPKATIRKLYGDSRSWQGFWAELTASWTTAREVAKLLPASGVPTRLLVATGGSSRDGEASWLSGQRELAAALSGTVEVLTDSAHLVHLDRPDAIAEAVRTLRP</sequence>
<dbReference type="Pfam" id="PF12697">
    <property type="entry name" value="Abhydrolase_6"/>
    <property type="match status" value="1"/>
</dbReference>
<dbReference type="InterPro" id="IPR029058">
    <property type="entry name" value="AB_hydrolase_fold"/>
</dbReference>